<evidence type="ECO:0000313" key="2">
    <source>
        <dbReference type="EMBL" id="KAF2268705.1"/>
    </source>
</evidence>
<dbReference type="AlphaFoldDB" id="A0A9P4KJK3"/>
<dbReference type="PANTHER" id="PTHR10622">
    <property type="entry name" value="HET DOMAIN-CONTAINING PROTEIN"/>
    <property type="match status" value="1"/>
</dbReference>
<dbReference type="Proteomes" id="UP000800093">
    <property type="component" value="Unassembled WGS sequence"/>
</dbReference>
<name>A0A9P4KJK3_9PLEO</name>
<dbReference type="PANTHER" id="PTHR10622:SF10">
    <property type="entry name" value="HET DOMAIN-CONTAINING PROTEIN"/>
    <property type="match status" value="1"/>
</dbReference>
<gene>
    <name evidence="2" type="ORF">CC78DRAFT_612966</name>
</gene>
<dbReference type="EMBL" id="ML986585">
    <property type="protein sequence ID" value="KAF2268705.1"/>
    <property type="molecule type" value="Genomic_DNA"/>
</dbReference>
<dbReference type="Pfam" id="PF06985">
    <property type="entry name" value="HET"/>
    <property type="match status" value="1"/>
</dbReference>
<evidence type="ECO:0000259" key="1">
    <source>
        <dbReference type="Pfam" id="PF06985"/>
    </source>
</evidence>
<feature type="domain" description="Heterokaryon incompatibility" evidence="1">
    <location>
        <begin position="33"/>
        <end position="156"/>
    </location>
</feature>
<keyword evidence="3" id="KW-1185">Reference proteome</keyword>
<sequence length="574" mass="65938">MSNATYNHPHHTSLLDTSTLTLHEFFGNDVPTYVILSHTWGDREVGYEEVITPTDYIRAKNGYEKILHFAETSQDLGYRYGWIDTVCIDKRSSAELTEAINSMFSWYKNSALCIAYLADVDIEAHDNSAKFLASGDPELSKVWNSRWFTRGWTLQELVAPRDIWFYSRSWHNIMILPTDLSRITSIPEKVLTSGIMDDISVAQKMCWASRRQTTREEDLAYSLMGLFDVNMPLLYGEGTEAFVRLQEEIIRRSDDETIFLWKSENAFESSYRGVFARCPSEFAHCSNIVRHQELPTEPLPFNLTNTGLQMCLRLFPIKEVLAYNGDSLSVQLRKEEVAGLYVPFLHCRIIESRNRIQTVFSKKVKKEGRHYARVKPNHIVELEVGRIEKSTLLAEQLYVYQEVRFNDVYRSQLVSGFEIKADFNTVIVRDKKCSGLSSWEGDILQRIPGIAPACGITCIKNRWTDVEVYLLVVSPGNNGLIAKDRTLLYFLLDRCPDTKFLSKSISKGLTRAFSKDIRDGVFEFIKIFGIANHRFYGYSKATVVVKNDCLITQGDLDLIWLPDEVYFHDLVGNL</sequence>
<evidence type="ECO:0000313" key="3">
    <source>
        <dbReference type="Proteomes" id="UP000800093"/>
    </source>
</evidence>
<protein>
    <submittedName>
        <fullName evidence="2">HET-domain-containing protein</fullName>
    </submittedName>
</protein>
<reference evidence="3" key="1">
    <citation type="journal article" date="2020" name="Stud. Mycol.">
        <title>101 Dothideomycetes genomes: A test case for predicting lifestyles and emergence of pathogens.</title>
        <authorList>
            <person name="Haridas S."/>
            <person name="Albert R."/>
            <person name="Binder M."/>
            <person name="Bloem J."/>
            <person name="LaButti K."/>
            <person name="Salamov A."/>
            <person name="Andreopoulos B."/>
            <person name="Baker S."/>
            <person name="Barry K."/>
            <person name="Bills G."/>
            <person name="Bluhm B."/>
            <person name="Cannon C."/>
            <person name="Castanera R."/>
            <person name="Culley D."/>
            <person name="Daum C."/>
            <person name="Ezra D."/>
            <person name="Gonzalez J."/>
            <person name="Henrissat B."/>
            <person name="Kuo A."/>
            <person name="Liang C."/>
            <person name="Lipzen A."/>
            <person name="Lutzoni F."/>
            <person name="Magnuson J."/>
            <person name="Mondo S."/>
            <person name="Nolan M."/>
            <person name="Ohm R."/>
            <person name="Pangilinan J."/>
            <person name="Park H.-J."/>
            <person name="Ramirez L."/>
            <person name="Alfaro M."/>
            <person name="Sun H."/>
            <person name="Tritt A."/>
            <person name="Yoshinaga Y."/>
            <person name="Zwiers L.-H."/>
            <person name="Turgeon B."/>
            <person name="Goodwin S."/>
            <person name="Spatafora J."/>
            <person name="Crous P."/>
            <person name="Grigoriev I."/>
        </authorList>
    </citation>
    <scope>NUCLEOTIDE SEQUENCE [LARGE SCALE GENOMIC DNA]</scope>
    <source>
        <strain evidence="3">CBS 304.66</strain>
    </source>
</reference>
<comment type="caution">
    <text evidence="2">The sequence shown here is derived from an EMBL/GenBank/DDBJ whole genome shotgun (WGS) entry which is preliminary data.</text>
</comment>
<dbReference type="InterPro" id="IPR010730">
    <property type="entry name" value="HET"/>
</dbReference>
<organism evidence="2 3">
    <name type="scientific">Lojkania enalia</name>
    <dbReference type="NCBI Taxonomy" id="147567"/>
    <lineage>
        <taxon>Eukaryota</taxon>
        <taxon>Fungi</taxon>
        <taxon>Dikarya</taxon>
        <taxon>Ascomycota</taxon>
        <taxon>Pezizomycotina</taxon>
        <taxon>Dothideomycetes</taxon>
        <taxon>Pleosporomycetidae</taxon>
        <taxon>Pleosporales</taxon>
        <taxon>Pleosporales incertae sedis</taxon>
        <taxon>Lojkania</taxon>
    </lineage>
</organism>
<accession>A0A9P4KJK3</accession>
<dbReference type="OrthoDB" id="674604at2759"/>
<proteinExistence type="predicted"/>